<dbReference type="EMBL" id="JBEUSY010000445">
    <property type="protein sequence ID" value="KAL1232831.1"/>
    <property type="molecule type" value="Genomic_DNA"/>
</dbReference>
<evidence type="ECO:0000256" key="1">
    <source>
        <dbReference type="SAM" id="MobiDB-lite"/>
    </source>
</evidence>
<accession>A0ABR3KAT1</accession>
<evidence type="ECO:0000313" key="3">
    <source>
        <dbReference type="Proteomes" id="UP001558632"/>
    </source>
</evidence>
<sequence>MVSKYANATLKTIVISAQQGQKGQLNDHENTKTFQITEKKDNVNIRNIFRPQQEEQPVEGEPMNHDRASRKTTWNSRLGLNTQTWMWQRQIYGCIQGKCHPIRTKLLP</sequence>
<protein>
    <submittedName>
        <fullName evidence="2">Methionyl-tRNA formyltransferase</fullName>
    </submittedName>
</protein>
<name>A0ABR3KAT1_TRISP</name>
<organism evidence="2 3">
    <name type="scientific">Trichinella spiralis</name>
    <name type="common">Trichina worm</name>
    <dbReference type="NCBI Taxonomy" id="6334"/>
    <lineage>
        <taxon>Eukaryota</taxon>
        <taxon>Metazoa</taxon>
        <taxon>Ecdysozoa</taxon>
        <taxon>Nematoda</taxon>
        <taxon>Enoplea</taxon>
        <taxon>Dorylaimia</taxon>
        <taxon>Trichinellida</taxon>
        <taxon>Trichinellidae</taxon>
        <taxon>Trichinella</taxon>
    </lineage>
</organism>
<keyword evidence="3" id="KW-1185">Reference proteome</keyword>
<comment type="caution">
    <text evidence="2">The sequence shown here is derived from an EMBL/GenBank/DDBJ whole genome shotgun (WGS) entry which is preliminary data.</text>
</comment>
<dbReference type="Proteomes" id="UP001558632">
    <property type="component" value="Unassembled WGS sequence"/>
</dbReference>
<gene>
    <name evidence="2" type="ORF">TSPI_10665</name>
</gene>
<evidence type="ECO:0000313" key="2">
    <source>
        <dbReference type="EMBL" id="KAL1232831.1"/>
    </source>
</evidence>
<proteinExistence type="predicted"/>
<feature type="region of interest" description="Disordered" evidence="1">
    <location>
        <begin position="51"/>
        <end position="75"/>
    </location>
</feature>
<reference evidence="2 3" key="1">
    <citation type="submission" date="2024-07" db="EMBL/GenBank/DDBJ databases">
        <title>Enhanced genomic and transcriptomic resources for Trichinella pseudospiralis and T. spiralis underpin the discovery of pronounced molecular differences between stages and species.</title>
        <authorList>
            <person name="Pasi K.K."/>
            <person name="La Rosa G."/>
            <person name="Gomez-Morales M.A."/>
            <person name="Tosini F."/>
            <person name="Sumanam S."/>
            <person name="Young N.D."/>
            <person name="Chang B.C."/>
            <person name="Robin G.B."/>
        </authorList>
    </citation>
    <scope>NUCLEOTIDE SEQUENCE [LARGE SCALE GENOMIC DNA]</scope>
    <source>
        <strain evidence="2">ISS534</strain>
    </source>
</reference>